<dbReference type="EMBL" id="LR134266">
    <property type="protein sequence ID" value="VED67924.1"/>
    <property type="molecule type" value="Genomic_DNA"/>
</dbReference>
<evidence type="ECO:0000256" key="4">
    <source>
        <dbReference type="ARBA" id="ARBA00022475"/>
    </source>
</evidence>
<evidence type="ECO:0000256" key="7">
    <source>
        <dbReference type="ARBA" id="ARBA00023136"/>
    </source>
</evidence>
<dbReference type="KEGG" id="svf:NCTC3166_01759"/>
<dbReference type="PANTHER" id="PTHR34979:SF1">
    <property type="entry name" value="INNER MEMBRANE PROTEIN YGAZ"/>
    <property type="match status" value="1"/>
</dbReference>
<evidence type="ECO:0000313" key="10">
    <source>
        <dbReference type="Proteomes" id="UP000270025"/>
    </source>
</evidence>
<organism evidence="9 10">
    <name type="scientific">Streptococcus viridans</name>
    <dbReference type="NCBI Taxonomy" id="78535"/>
    <lineage>
        <taxon>Bacteria</taxon>
        <taxon>Bacillati</taxon>
        <taxon>Bacillota</taxon>
        <taxon>Bacilli</taxon>
        <taxon>Lactobacillales</taxon>
        <taxon>Streptococcaceae</taxon>
        <taxon>Streptococcus</taxon>
    </lineage>
</organism>
<evidence type="ECO:0000256" key="2">
    <source>
        <dbReference type="ARBA" id="ARBA00010735"/>
    </source>
</evidence>
<feature type="transmembrane region" description="Helical" evidence="8">
    <location>
        <begin position="12"/>
        <end position="33"/>
    </location>
</feature>
<dbReference type="Pfam" id="PF03591">
    <property type="entry name" value="AzlC"/>
    <property type="match status" value="1"/>
</dbReference>
<accession>A0A3S4L6Q0</accession>
<feature type="transmembrane region" description="Helical" evidence="8">
    <location>
        <begin position="189"/>
        <end position="206"/>
    </location>
</feature>
<keyword evidence="3" id="KW-0813">Transport</keyword>
<dbReference type="AlphaFoldDB" id="A0A3S4L6Q0"/>
<gene>
    <name evidence="9" type="primary">azlC</name>
    <name evidence="9" type="ORF">NCTC3166_01759</name>
</gene>
<protein>
    <submittedName>
        <fullName evidence="9">LIV-E family branched chain amino acid permease AzlC</fullName>
    </submittedName>
</protein>
<keyword evidence="6 8" id="KW-1133">Transmembrane helix</keyword>
<dbReference type="PROSITE" id="PS51257">
    <property type="entry name" value="PROKAR_LIPOPROTEIN"/>
    <property type="match status" value="1"/>
</dbReference>
<keyword evidence="5 8" id="KW-0812">Transmembrane</keyword>
<evidence type="ECO:0000256" key="8">
    <source>
        <dbReference type="SAM" id="Phobius"/>
    </source>
</evidence>
<dbReference type="PANTHER" id="PTHR34979">
    <property type="entry name" value="INNER MEMBRANE PROTEIN YGAZ"/>
    <property type="match status" value="1"/>
</dbReference>
<dbReference type="Proteomes" id="UP000270025">
    <property type="component" value="Chromosome"/>
</dbReference>
<reference evidence="9 10" key="1">
    <citation type="submission" date="2018-12" db="EMBL/GenBank/DDBJ databases">
        <authorList>
            <consortium name="Pathogen Informatics"/>
        </authorList>
    </citation>
    <scope>NUCLEOTIDE SEQUENCE [LARGE SCALE GENOMIC DNA]</scope>
    <source>
        <strain evidence="9 10">NCTC3166</strain>
    </source>
</reference>
<evidence type="ECO:0000256" key="3">
    <source>
        <dbReference type="ARBA" id="ARBA00022448"/>
    </source>
</evidence>
<dbReference type="InterPro" id="IPR011606">
    <property type="entry name" value="Brnchd-chn_aa_trnsp_permease"/>
</dbReference>
<feature type="transmembrane region" description="Helical" evidence="8">
    <location>
        <begin position="53"/>
        <end position="75"/>
    </location>
</feature>
<proteinExistence type="inferred from homology"/>
<evidence type="ECO:0000313" key="9">
    <source>
        <dbReference type="EMBL" id="VED67924.1"/>
    </source>
</evidence>
<comment type="similarity">
    <text evidence="2">Belongs to the AzlC family.</text>
</comment>
<comment type="subcellular location">
    <subcellularLocation>
        <location evidence="1">Cell membrane</location>
        <topology evidence="1">Multi-pass membrane protein</topology>
    </subcellularLocation>
</comment>
<evidence type="ECO:0000256" key="5">
    <source>
        <dbReference type="ARBA" id="ARBA00022692"/>
    </source>
</evidence>
<evidence type="ECO:0000256" key="1">
    <source>
        <dbReference type="ARBA" id="ARBA00004651"/>
    </source>
</evidence>
<keyword evidence="10" id="KW-1185">Reference proteome</keyword>
<dbReference type="GO" id="GO:0005886">
    <property type="term" value="C:plasma membrane"/>
    <property type="evidence" value="ECO:0007669"/>
    <property type="project" value="UniProtKB-SubCell"/>
</dbReference>
<dbReference type="RefSeq" id="WP_126404874.1">
    <property type="nucleotide sequence ID" value="NZ_LR134266.1"/>
</dbReference>
<dbReference type="GO" id="GO:1903785">
    <property type="term" value="P:L-valine transmembrane transport"/>
    <property type="evidence" value="ECO:0007669"/>
    <property type="project" value="TreeGrafter"/>
</dbReference>
<feature type="transmembrane region" description="Helical" evidence="8">
    <location>
        <begin position="133"/>
        <end position="153"/>
    </location>
</feature>
<name>A0A3S4L6Q0_9STRE</name>
<evidence type="ECO:0000256" key="6">
    <source>
        <dbReference type="ARBA" id="ARBA00022989"/>
    </source>
</evidence>
<keyword evidence="7 8" id="KW-0472">Membrane</keyword>
<keyword evidence="4" id="KW-1003">Cell membrane</keyword>
<feature type="transmembrane region" description="Helical" evidence="8">
    <location>
        <begin position="159"/>
        <end position="177"/>
    </location>
</feature>
<sequence length="231" mass="24842">MEKNFQQGVRDALPTALGYISIGLACGVVASTYLSPLEMGLMSLLVYAGASQFAMISLIAVHSSLMNIALTVFFINLRNMLMSLHTSPDFKEASLVHNIGIGSLLTDESYGVYLSEKLKNDRITVPWMHGNNVVGYLAWGSSTILGTALGSLLPNPSAFGLDFALVAMFIGIFAGQFQGMRLTEKLKTMLLVLGAVAFSFFLLTFFLSQSLAVLVATLTGCFVGVMCDARE</sequence>